<feature type="binding site" evidence="12">
    <location>
        <begin position="379"/>
        <end position="386"/>
    </location>
    <ligand>
        <name>ATP</name>
        <dbReference type="ChEBI" id="CHEBI:30616"/>
        <label>2</label>
    </ligand>
</feature>
<evidence type="ECO:0000256" key="7">
    <source>
        <dbReference type="ARBA" id="ARBA00022840"/>
    </source>
</evidence>
<dbReference type="PROSITE" id="PS00211">
    <property type="entry name" value="ABC_TRANSPORTER_1"/>
    <property type="match status" value="2"/>
</dbReference>
<keyword evidence="8 12" id="KW-0238">DNA-binding</keyword>
<dbReference type="InterPro" id="IPR003593">
    <property type="entry name" value="AAA+_ATPase"/>
</dbReference>
<keyword evidence="4 12" id="KW-0547">Nucleotide-binding</keyword>
<reference evidence="14" key="1">
    <citation type="submission" date="2021-04" db="EMBL/GenBank/DDBJ databases">
        <authorList>
            <person name="Hornung B."/>
        </authorList>
    </citation>
    <scope>NUCLEOTIDE SEQUENCE</scope>
    <source>
        <strain evidence="14">G5G6</strain>
    </source>
</reference>
<keyword evidence="2 12" id="KW-0963">Cytoplasm</keyword>
<keyword evidence="9 12" id="KW-0234">DNA repair</keyword>
<keyword evidence="1" id="KW-1003">Cell membrane</keyword>
<dbReference type="Pfam" id="PF00005">
    <property type="entry name" value="ABC_tran"/>
    <property type="match status" value="2"/>
</dbReference>
<dbReference type="EC" id="3.6.1.-" evidence="12"/>
<keyword evidence="3 12" id="KW-0677">Repeat</keyword>
<dbReference type="InterPro" id="IPR032524">
    <property type="entry name" value="ABC_tran_C"/>
</dbReference>
<dbReference type="InterPro" id="IPR032781">
    <property type="entry name" value="ABC_tran_Xtn"/>
</dbReference>
<dbReference type="Gene3D" id="3.40.50.300">
    <property type="entry name" value="P-loop containing nucleotide triphosphate hydrolases"/>
    <property type="match status" value="2"/>
</dbReference>
<evidence type="ECO:0000256" key="11">
    <source>
        <dbReference type="ARBA" id="ARBA00061478"/>
    </source>
</evidence>
<dbReference type="PANTHER" id="PTHR42855:SF1">
    <property type="entry name" value="ABC TRANSPORTER DOMAIN-CONTAINING PROTEIN"/>
    <property type="match status" value="1"/>
</dbReference>
<evidence type="ECO:0000313" key="15">
    <source>
        <dbReference type="Proteomes" id="UP000742786"/>
    </source>
</evidence>
<feature type="domain" description="ABC transporter" evidence="13">
    <location>
        <begin position="29"/>
        <end position="280"/>
    </location>
</feature>
<evidence type="ECO:0000313" key="14">
    <source>
        <dbReference type="EMBL" id="CAG4885352.1"/>
    </source>
</evidence>
<evidence type="ECO:0000256" key="3">
    <source>
        <dbReference type="ARBA" id="ARBA00022737"/>
    </source>
</evidence>
<dbReference type="InterPro" id="IPR003439">
    <property type="entry name" value="ABC_transporter-like_ATP-bd"/>
</dbReference>
<proteinExistence type="inferred from homology"/>
<evidence type="ECO:0000256" key="1">
    <source>
        <dbReference type="ARBA" id="ARBA00022475"/>
    </source>
</evidence>
<feature type="binding site" evidence="12">
    <location>
        <begin position="61"/>
        <end position="68"/>
    </location>
    <ligand>
        <name>ATP</name>
        <dbReference type="ChEBI" id="CHEBI:30616"/>
        <label>1</label>
    </ligand>
</feature>
<comment type="subcellular location">
    <subcellularLocation>
        <location evidence="12">Cytoplasm</location>
    </subcellularLocation>
    <text evidence="12">Associates with ribosomes.</text>
</comment>
<evidence type="ECO:0000256" key="6">
    <source>
        <dbReference type="ARBA" id="ARBA00022801"/>
    </source>
</evidence>
<dbReference type="FunFam" id="3.40.50.300:FF:000309">
    <property type="entry name" value="ABC transporter ATP-binding protein"/>
    <property type="match status" value="1"/>
</dbReference>
<dbReference type="Pfam" id="PF16326">
    <property type="entry name" value="ABC_tran_CTD"/>
    <property type="match status" value="1"/>
</dbReference>
<keyword evidence="6 12" id="KW-0378">Hydrolase</keyword>
<dbReference type="InterPro" id="IPR051309">
    <property type="entry name" value="ABCF_ATPase"/>
</dbReference>
<keyword evidence="7 12" id="KW-0067">ATP-binding</keyword>
<evidence type="ECO:0000256" key="5">
    <source>
        <dbReference type="ARBA" id="ARBA00022763"/>
    </source>
</evidence>
<dbReference type="InterPro" id="IPR037118">
    <property type="entry name" value="Val-tRNA_synth_C_sf"/>
</dbReference>
<dbReference type="SMART" id="SM00382">
    <property type="entry name" value="AAA"/>
    <property type="match status" value="2"/>
</dbReference>
<evidence type="ECO:0000259" key="13">
    <source>
        <dbReference type="PROSITE" id="PS50893"/>
    </source>
</evidence>
<dbReference type="Gene3D" id="1.10.287.380">
    <property type="entry name" value="Valyl-tRNA synthetase, C-terminal domain"/>
    <property type="match status" value="1"/>
</dbReference>
<dbReference type="GO" id="GO:0043022">
    <property type="term" value="F:ribosome binding"/>
    <property type="evidence" value="ECO:0007669"/>
    <property type="project" value="UniProtKB-UniRule"/>
</dbReference>
<dbReference type="CDD" id="cd03221">
    <property type="entry name" value="ABCF_EF-3"/>
    <property type="match status" value="2"/>
</dbReference>
<comment type="similarity">
    <text evidence="11 12">Belongs to the ABC transporter superfamily. ABCF family. Uup subfamily.</text>
</comment>
<evidence type="ECO:0000256" key="4">
    <source>
        <dbReference type="ARBA" id="ARBA00022741"/>
    </source>
</evidence>
<organism evidence="14 15">
    <name type="scientific">Georgfuchsia toluolica</name>
    <dbReference type="NCBI Taxonomy" id="424218"/>
    <lineage>
        <taxon>Bacteria</taxon>
        <taxon>Pseudomonadati</taxon>
        <taxon>Pseudomonadota</taxon>
        <taxon>Betaproteobacteria</taxon>
        <taxon>Nitrosomonadales</taxon>
        <taxon>Sterolibacteriaceae</taxon>
        <taxon>Georgfuchsia</taxon>
    </lineage>
</organism>
<keyword evidence="15" id="KW-1185">Reference proteome</keyword>
<evidence type="ECO:0000256" key="10">
    <source>
        <dbReference type="ARBA" id="ARBA00049360"/>
    </source>
</evidence>
<dbReference type="GO" id="GO:0005524">
    <property type="term" value="F:ATP binding"/>
    <property type="evidence" value="ECO:0007669"/>
    <property type="project" value="UniProtKB-UniRule"/>
</dbReference>
<dbReference type="SUPFAM" id="SSF52540">
    <property type="entry name" value="P-loop containing nucleoside triphosphate hydrolases"/>
    <property type="match status" value="2"/>
</dbReference>
<comment type="catalytic activity">
    <reaction evidence="10 12">
        <text>ATP + H2O = ADP + phosphate + H(+)</text>
        <dbReference type="Rhea" id="RHEA:13065"/>
        <dbReference type="ChEBI" id="CHEBI:15377"/>
        <dbReference type="ChEBI" id="CHEBI:15378"/>
        <dbReference type="ChEBI" id="CHEBI:30616"/>
        <dbReference type="ChEBI" id="CHEBI:43474"/>
        <dbReference type="ChEBI" id="CHEBI:456216"/>
    </reaction>
</comment>
<dbReference type="PROSITE" id="PS50893">
    <property type="entry name" value="ABC_TRANSPORTER_2"/>
    <property type="match status" value="2"/>
</dbReference>
<dbReference type="Pfam" id="PF12848">
    <property type="entry name" value="ABC_tran_Xtn"/>
    <property type="match status" value="1"/>
</dbReference>
<evidence type="ECO:0000256" key="2">
    <source>
        <dbReference type="ARBA" id="ARBA00022490"/>
    </source>
</evidence>
<name>A0A916J7H5_9PROT</name>
<comment type="function">
    <text evidence="12">Probably plays a role in ribosome assembly or function. May be involved in resolution of branched DNA intermediates that result from template switching in postreplication gaps. Binds DNA and has ATPase activity.</text>
</comment>
<evidence type="ECO:0000256" key="12">
    <source>
        <dbReference type="HAMAP-Rule" id="MF_00848"/>
    </source>
</evidence>
<dbReference type="PANTHER" id="PTHR42855">
    <property type="entry name" value="ABC TRANSPORTER ATP-BINDING SUBUNIT"/>
    <property type="match status" value="1"/>
</dbReference>
<comment type="caution">
    <text evidence="14">The sequence shown here is derived from an EMBL/GenBank/DDBJ whole genome shotgun (WGS) entry which is preliminary data.</text>
</comment>
<feature type="domain" description="ABC transporter" evidence="13">
    <location>
        <begin position="347"/>
        <end position="565"/>
    </location>
</feature>
<dbReference type="EMBL" id="CAJQUM010000001">
    <property type="protein sequence ID" value="CAG4885352.1"/>
    <property type="molecule type" value="Genomic_DNA"/>
</dbReference>
<gene>
    <name evidence="14" type="primary">uup-A</name>
    <name evidence="12" type="synonym">uup</name>
    <name evidence="14" type="ORF">GTOL_13235</name>
</gene>
<dbReference type="InterPro" id="IPR017871">
    <property type="entry name" value="ABC_transporter-like_CS"/>
</dbReference>
<sequence>MALAFSTATRTEQCDNPPPRIHSCPMPLLRLSNACIAYGHVPLLDHADFLLDAGERVALIGRNGSGKSSLLRALAGTGALDDGESWRQPGLKLAYVPQEPGFDAAQTVFEAVVTGMGSASRLLAEWHEVSHQLTIVDSDHDALLAKLNHLQHELEVVGAWSAANQAERAIQRFSLDPEAKVGTLSGGQKKRLALAQALASEPEALLLDEPTNHLDVGAIEWLEEMLLGSGISLLFVTHDRRFLDRLATRIVELDRGNLASFPGSFAAYQARKAQMLQDEAIQNRKADRLLAQEEVWIRKGVEARRTRAEGRIRRLEALRAQRAERRDKLGAARLALDAGDKSGKLVAELKNVNKSFGDKVIVRDFTTRILRGDKIGVIGPNGAGKTTLLRLILGELEADSGTVRLGSKIEVAYFDQFRAALDPEARLVDVISPGSDYVEIGNQRKHVIGYLEDFLFAPERARSPVKSLSGGERNRLLLARLFARPANVLVLDEPTNDLDIETLELLEQLLQDYDGTLFLVSHDRTFLDNVVTQTIASEGNGRWKEYAGGYADWLRCQSDRRTETKEAAGASRQSQKQAAAIAKNSKLSWKEQRELEALPGRIAALEAEQGTLSARLEDPAVHAAGGDGQKIAARLEAIDNELMTLLERWESLEGRTA</sequence>
<dbReference type="Proteomes" id="UP000742786">
    <property type="component" value="Unassembled WGS sequence"/>
</dbReference>
<dbReference type="GO" id="GO:0003677">
    <property type="term" value="F:DNA binding"/>
    <property type="evidence" value="ECO:0007669"/>
    <property type="project" value="UniProtKB-UniRule"/>
</dbReference>
<dbReference type="AlphaFoldDB" id="A0A916J7H5"/>
<dbReference type="GO" id="GO:0016887">
    <property type="term" value="F:ATP hydrolysis activity"/>
    <property type="evidence" value="ECO:0007669"/>
    <property type="project" value="UniProtKB-UniRule"/>
</dbReference>
<keyword evidence="1" id="KW-0472">Membrane</keyword>
<keyword evidence="5 12" id="KW-0227">DNA damage</keyword>
<dbReference type="GO" id="GO:0006281">
    <property type="term" value="P:DNA repair"/>
    <property type="evidence" value="ECO:0007669"/>
    <property type="project" value="UniProtKB-KW"/>
</dbReference>
<dbReference type="FunFam" id="3.40.50.300:FF:000011">
    <property type="entry name" value="Putative ABC transporter ATP-binding component"/>
    <property type="match status" value="1"/>
</dbReference>
<accession>A0A916J7H5</accession>
<dbReference type="GO" id="GO:0005737">
    <property type="term" value="C:cytoplasm"/>
    <property type="evidence" value="ECO:0007669"/>
    <property type="project" value="UniProtKB-SubCell"/>
</dbReference>
<protein>
    <recommendedName>
        <fullName evidence="12">ATP-binding protein Uup</fullName>
        <ecNumber evidence="12">3.6.1.-</ecNumber>
    </recommendedName>
</protein>
<dbReference type="InterPro" id="IPR043686">
    <property type="entry name" value="Uup"/>
</dbReference>
<evidence type="ECO:0000256" key="8">
    <source>
        <dbReference type="ARBA" id="ARBA00023125"/>
    </source>
</evidence>
<dbReference type="HAMAP" id="MF_00848">
    <property type="entry name" value="Uup"/>
    <property type="match status" value="1"/>
</dbReference>
<evidence type="ECO:0000256" key="9">
    <source>
        <dbReference type="ARBA" id="ARBA00023204"/>
    </source>
</evidence>
<dbReference type="InterPro" id="IPR027417">
    <property type="entry name" value="P-loop_NTPase"/>
</dbReference>